<evidence type="ECO:0000313" key="3">
    <source>
        <dbReference type="Proteomes" id="UP000015530"/>
    </source>
</evidence>
<dbReference type="OMA" id="HHNAYIS"/>
<dbReference type="EMBL" id="AMYD01004342">
    <property type="protein sequence ID" value="EQB43318.1"/>
    <property type="molecule type" value="Genomic_DNA"/>
</dbReference>
<dbReference type="AlphaFoldDB" id="T0JS45"/>
<dbReference type="PANTHER" id="PTHR36587:SF2">
    <property type="entry name" value="EXPRESSION SITE-ASSOCIATED GENE 3 (ESAG3)-LIKE PROTEIN"/>
    <property type="match status" value="1"/>
</dbReference>
<name>T0JS45_COLGC</name>
<feature type="compositionally biased region" description="Low complexity" evidence="1">
    <location>
        <begin position="381"/>
        <end position="404"/>
    </location>
</feature>
<dbReference type="OrthoDB" id="422736at2759"/>
<comment type="caution">
    <text evidence="2">The sequence shown here is derived from an EMBL/GenBank/DDBJ whole genome shotgun (WGS) entry which is preliminary data.</text>
</comment>
<protein>
    <submittedName>
        <fullName evidence="2">Uncharacterized protein</fullName>
    </submittedName>
</protein>
<feature type="region of interest" description="Disordered" evidence="1">
    <location>
        <begin position="378"/>
        <end position="404"/>
    </location>
</feature>
<dbReference type="PANTHER" id="PTHR36587">
    <property type="entry name" value="EXPRESSION SITE-ASSOCIATED GENE 3 (ESAG3)-LIKE PROTEIN"/>
    <property type="match status" value="1"/>
</dbReference>
<evidence type="ECO:0000313" key="2">
    <source>
        <dbReference type="EMBL" id="EQB43318.1"/>
    </source>
</evidence>
<proteinExistence type="predicted"/>
<organism evidence="2 3">
    <name type="scientific">Colletotrichum gloeosporioides (strain Cg-14)</name>
    <name type="common">Anthracnose fungus</name>
    <name type="synonym">Glomerella cingulata</name>
    <dbReference type="NCBI Taxonomy" id="1237896"/>
    <lineage>
        <taxon>Eukaryota</taxon>
        <taxon>Fungi</taxon>
        <taxon>Dikarya</taxon>
        <taxon>Ascomycota</taxon>
        <taxon>Pezizomycotina</taxon>
        <taxon>Sordariomycetes</taxon>
        <taxon>Hypocreomycetidae</taxon>
        <taxon>Glomerellales</taxon>
        <taxon>Glomerellaceae</taxon>
        <taxon>Colletotrichum</taxon>
        <taxon>Colletotrichum gloeosporioides species complex</taxon>
    </lineage>
</organism>
<gene>
    <name evidence="2" type="ORF">CGLO_18038</name>
</gene>
<dbReference type="Proteomes" id="UP000015530">
    <property type="component" value="Unassembled WGS sequence"/>
</dbReference>
<accession>T0JS45</accession>
<dbReference type="HOGENOM" id="CLU_020425_1_0_1"/>
<dbReference type="CDD" id="cd22997">
    <property type="entry name" value="GT_LH"/>
    <property type="match status" value="1"/>
</dbReference>
<evidence type="ECO:0000256" key="1">
    <source>
        <dbReference type="SAM" id="MobiDB-lite"/>
    </source>
</evidence>
<reference evidence="3" key="1">
    <citation type="journal article" date="2013" name="Mol. Plant Microbe Interact.">
        <title>Global aspects of pacC regulation of pathogenicity genes in Colletotrichum gloeosporioides as revealed by transcriptome analysis.</title>
        <authorList>
            <person name="Alkan N."/>
            <person name="Meng X."/>
            <person name="Friedlander G."/>
            <person name="Reuveni E."/>
            <person name="Sukno S."/>
            <person name="Sherman A."/>
            <person name="Thon M."/>
            <person name="Fluhr R."/>
            <person name="Prusky D."/>
        </authorList>
    </citation>
    <scope>NUCLEOTIDE SEQUENCE [LARGE SCALE GENOMIC DNA]</scope>
    <source>
        <strain evidence="3">Cg-14</strain>
    </source>
</reference>
<sequence length="650" mass="72486">MALPKIARRSKAALVIFTGLASLIFLLNQAHNVWPRDPGDSWDFHEKFKVLNISTFGESPSGHRRLRLFMPADGPSINLCKVVHSAVALGYPMPTLLNWNGEFNRPNWHFSGSHIAKLESLLVALDELSEGSPDADNDVALLVDAYDIWFQLPPSALLERFHKANLESDARVRQLWTDSGYDPQFPVAPPQQNIIITTAKDCQPGAESGSHPNYPYWPDSPLPDDFFGKDTDKIDSHADSARRYRKVRPRCVNSGMIMGKVGPLRAALRKCREKVKAVSQKGRQLWSDQALIAEVIGEQEMWREWVRSVLLSANNRTLGNLRGEARGLVTIGNKALNGESFEFGIGLDYNFSTMPPTCSAEEQGTFVKWADRDAVREASEEAGVPGPVRVPRAPTGLGGSSSPLPGSGLSWEDVPLYTDLFFGDAPVAIHHNAYISGMKAWRLENWWNLTWFYPHLRGLITIQLQQQNNPKQLARIPVGSTGQTEVVYWAPQDDIGAHFAVAFDRFLSSIINTINCRQLRSLLSPTSSFNMRFSLTTVLAFAASASACYSGGENWDNVKDNALRAIENQCRRWQDSWFTGGENKYGCENIGSNKRINIRMRNGDNGGPSRQLDYNTCVQRIQSQVHNCRFGGEENQGAWRPRADPNTGPC</sequence>